<dbReference type="PROSITE" id="PS50056">
    <property type="entry name" value="TYR_PHOSPHATASE_2"/>
    <property type="match status" value="1"/>
</dbReference>
<dbReference type="AlphaFoldDB" id="A0A511N7E6"/>
<accession>A0A511N7E6</accession>
<evidence type="ECO:0000313" key="4">
    <source>
        <dbReference type="Proteomes" id="UP000321306"/>
    </source>
</evidence>
<evidence type="ECO:0000256" key="1">
    <source>
        <dbReference type="ARBA" id="ARBA00022801"/>
    </source>
</evidence>
<dbReference type="Gene3D" id="3.90.190.10">
    <property type="entry name" value="Protein tyrosine phosphatase superfamily"/>
    <property type="match status" value="1"/>
</dbReference>
<dbReference type="InterPro" id="IPR003595">
    <property type="entry name" value="Tyr_Pase_cat"/>
</dbReference>
<protein>
    <recommendedName>
        <fullName evidence="2">Tyrosine specific protein phosphatases domain-containing protein</fullName>
    </recommendedName>
</protein>
<dbReference type="InterPro" id="IPR000387">
    <property type="entry name" value="Tyr_Pase_dom"/>
</dbReference>
<dbReference type="InterPro" id="IPR016130">
    <property type="entry name" value="Tyr_Pase_AS"/>
</dbReference>
<reference evidence="3 4" key="1">
    <citation type="submission" date="2019-07" db="EMBL/GenBank/DDBJ databases">
        <title>Whole genome shotgun sequence of Deinococcus cellulosilyticus NBRC 106333.</title>
        <authorList>
            <person name="Hosoyama A."/>
            <person name="Uohara A."/>
            <person name="Ohji S."/>
            <person name="Ichikawa N."/>
        </authorList>
    </citation>
    <scope>NUCLEOTIDE SEQUENCE [LARGE SCALE GENOMIC DNA]</scope>
    <source>
        <strain evidence="3 4">NBRC 106333</strain>
    </source>
</reference>
<evidence type="ECO:0000313" key="3">
    <source>
        <dbReference type="EMBL" id="GEM48386.1"/>
    </source>
</evidence>
<dbReference type="PANTHER" id="PTHR23339">
    <property type="entry name" value="TYROSINE SPECIFIC PROTEIN PHOSPHATASE AND DUAL SPECIFICITY PROTEIN PHOSPHATASE"/>
    <property type="match status" value="1"/>
</dbReference>
<evidence type="ECO:0000259" key="2">
    <source>
        <dbReference type="PROSITE" id="PS50056"/>
    </source>
</evidence>
<dbReference type="PROSITE" id="PS00383">
    <property type="entry name" value="TYR_PHOSPHATASE_1"/>
    <property type="match status" value="1"/>
</dbReference>
<proteinExistence type="predicted"/>
<dbReference type="Pfam" id="PF22784">
    <property type="entry name" value="PTP-SAK"/>
    <property type="match status" value="1"/>
</dbReference>
<organism evidence="3 4">
    <name type="scientific">Deinococcus cellulosilyticus (strain DSM 18568 / NBRC 106333 / KACC 11606 / 5516J-15)</name>
    <dbReference type="NCBI Taxonomy" id="1223518"/>
    <lineage>
        <taxon>Bacteria</taxon>
        <taxon>Thermotogati</taxon>
        <taxon>Deinococcota</taxon>
        <taxon>Deinococci</taxon>
        <taxon>Deinococcales</taxon>
        <taxon>Deinococcaceae</taxon>
        <taxon>Deinococcus</taxon>
    </lineage>
</organism>
<dbReference type="InterPro" id="IPR029021">
    <property type="entry name" value="Prot-tyrosine_phosphatase-like"/>
</dbReference>
<dbReference type="GO" id="GO:0016791">
    <property type="term" value="F:phosphatase activity"/>
    <property type="evidence" value="ECO:0007669"/>
    <property type="project" value="UniProtKB-ARBA"/>
</dbReference>
<dbReference type="InterPro" id="IPR057023">
    <property type="entry name" value="PTP-SAK"/>
</dbReference>
<gene>
    <name evidence="3" type="ORF">DC3_40210</name>
</gene>
<sequence length="177" mass="19650">MTQTIPSILAPHVPGTRIHMTFAPGKKGKGAWTGTVHNRDLGQDLTRLRDVYGTTHLVTLMEDFELRQWHIPDLSEATRQSGLQHLHYPIVDGSIPEDVPAFKAFVQHLTELYQQGATFTIHCLGGLGRTGLLAAILLQELHGFEPAQSVTAVREARPGTIERAEQEDFVLNWKTAP</sequence>
<keyword evidence="1" id="KW-0378">Hydrolase</keyword>
<dbReference type="SUPFAM" id="SSF52799">
    <property type="entry name" value="(Phosphotyrosine protein) phosphatases II"/>
    <property type="match status" value="1"/>
</dbReference>
<name>A0A511N7E6_DEIC1</name>
<feature type="domain" description="Tyrosine specific protein phosphatases" evidence="2">
    <location>
        <begin position="103"/>
        <end position="168"/>
    </location>
</feature>
<dbReference type="SMART" id="SM00404">
    <property type="entry name" value="PTPc_motif"/>
    <property type="match status" value="1"/>
</dbReference>
<dbReference type="Proteomes" id="UP000321306">
    <property type="component" value="Unassembled WGS sequence"/>
</dbReference>
<dbReference type="RefSeq" id="WP_146887423.1">
    <property type="nucleotide sequence ID" value="NZ_BJXB01000020.1"/>
</dbReference>
<dbReference type="EMBL" id="BJXB01000020">
    <property type="protein sequence ID" value="GEM48386.1"/>
    <property type="molecule type" value="Genomic_DNA"/>
</dbReference>
<comment type="caution">
    <text evidence="3">The sequence shown here is derived from an EMBL/GenBank/DDBJ whole genome shotgun (WGS) entry which is preliminary data.</text>
</comment>
<dbReference type="OrthoDB" id="9806482at2"/>
<keyword evidence="4" id="KW-1185">Reference proteome</keyword>
<dbReference type="InterPro" id="IPR050561">
    <property type="entry name" value="PTP"/>
</dbReference>
<dbReference type="FunFam" id="3.90.190.10:FF:000157">
    <property type="entry name" value="Protein-tyrosine phosphatase"/>
    <property type="match status" value="1"/>
</dbReference>